<gene>
    <name evidence="7" type="ORF">D3H35_20235</name>
</gene>
<dbReference type="Proteomes" id="UP000266340">
    <property type="component" value="Unassembled WGS sequence"/>
</dbReference>
<comment type="caution">
    <text evidence="7">The sequence shown here is derived from an EMBL/GenBank/DDBJ whole genome shotgun (WGS) entry which is preliminary data.</text>
</comment>
<name>A0A398CSZ0_9BACL</name>
<dbReference type="Pfam" id="PF03704">
    <property type="entry name" value="BTAD"/>
    <property type="match status" value="1"/>
</dbReference>
<evidence type="ECO:0000256" key="2">
    <source>
        <dbReference type="ARBA" id="ARBA00023015"/>
    </source>
</evidence>
<accession>A0A398CSZ0</accession>
<dbReference type="Gene3D" id="1.25.40.10">
    <property type="entry name" value="Tetratricopeptide repeat domain"/>
    <property type="match status" value="1"/>
</dbReference>
<keyword evidence="1" id="KW-0902">Two-component regulatory system</keyword>
<evidence type="ECO:0000256" key="1">
    <source>
        <dbReference type="ARBA" id="ARBA00023012"/>
    </source>
</evidence>
<evidence type="ECO:0000256" key="4">
    <source>
        <dbReference type="ARBA" id="ARBA00023163"/>
    </source>
</evidence>
<dbReference type="EMBL" id="QXJM01000039">
    <property type="protein sequence ID" value="RIE02937.1"/>
    <property type="molecule type" value="Genomic_DNA"/>
</dbReference>
<evidence type="ECO:0000256" key="5">
    <source>
        <dbReference type="PROSITE-ProRule" id="PRU00169"/>
    </source>
</evidence>
<keyword evidence="3" id="KW-0238">DNA-binding</keyword>
<dbReference type="InterPro" id="IPR036388">
    <property type="entry name" value="WH-like_DNA-bd_sf"/>
</dbReference>
<dbReference type="GO" id="GO:0000160">
    <property type="term" value="P:phosphorelay signal transduction system"/>
    <property type="evidence" value="ECO:0007669"/>
    <property type="project" value="UniProtKB-KW"/>
</dbReference>
<dbReference type="SUPFAM" id="SSF52172">
    <property type="entry name" value="CheY-like"/>
    <property type="match status" value="1"/>
</dbReference>
<dbReference type="SMART" id="SM00448">
    <property type="entry name" value="REC"/>
    <property type="match status" value="1"/>
</dbReference>
<dbReference type="InterPro" id="IPR016032">
    <property type="entry name" value="Sig_transdc_resp-reg_C-effctor"/>
</dbReference>
<dbReference type="InterPro" id="IPR011006">
    <property type="entry name" value="CheY-like_superfamily"/>
</dbReference>
<keyword evidence="4" id="KW-0804">Transcription</keyword>
<dbReference type="PROSITE" id="PS50110">
    <property type="entry name" value="RESPONSE_REGULATORY"/>
    <property type="match status" value="1"/>
</dbReference>
<evidence type="ECO:0000259" key="6">
    <source>
        <dbReference type="PROSITE" id="PS50110"/>
    </source>
</evidence>
<dbReference type="AlphaFoldDB" id="A0A398CSZ0"/>
<organism evidence="7 8">
    <name type="scientific">Cohnella faecalis</name>
    <dbReference type="NCBI Taxonomy" id="2315694"/>
    <lineage>
        <taxon>Bacteria</taxon>
        <taxon>Bacillati</taxon>
        <taxon>Bacillota</taxon>
        <taxon>Bacilli</taxon>
        <taxon>Bacillales</taxon>
        <taxon>Paenibacillaceae</taxon>
        <taxon>Cohnella</taxon>
    </lineage>
</organism>
<dbReference type="Pfam" id="PF00072">
    <property type="entry name" value="Response_reg"/>
    <property type="match status" value="1"/>
</dbReference>
<dbReference type="GO" id="GO:0006355">
    <property type="term" value="P:regulation of DNA-templated transcription"/>
    <property type="evidence" value="ECO:0007669"/>
    <property type="project" value="InterPro"/>
</dbReference>
<dbReference type="OrthoDB" id="3190595at2"/>
<evidence type="ECO:0000313" key="8">
    <source>
        <dbReference type="Proteomes" id="UP000266340"/>
    </source>
</evidence>
<dbReference type="Gene3D" id="3.40.50.2300">
    <property type="match status" value="1"/>
</dbReference>
<dbReference type="InterPro" id="IPR001789">
    <property type="entry name" value="Sig_transdc_resp-reg_receiver"/>
</dbReference>
<feature type="modified residue" description="4-aspartylphosphate" evidence="5">
    <location>
        <position position="54"/>
    </location>
</feature>
<dbReference type="SUPFAM" id="SSF46894">
    <property type="entry name" value="C-terminal effector domain of the bipartite response regulators"/>
    <property type="match status" value="1"/>
</dbReference>
<dbReference type="InterPro" id="IPR011990">
    <property type="entry name" value="TPR-like_helical_dom_sf"/>
</dbReference>
<keyword evidence="5" id="KW-0597">Phosphoprotein</keyword>
<protein>
    <submittedName>
        <fullName evidence="7">Response regulator</fullName>
    </submittedName>
</protein>
<dbReference type="SMART" id="SM01043">
    <property type="entry name" value="BTAD"/>
    <property type="match status" value="1"/>
</dbReference>
<dbReference type="GO" id="GO:0003677">
    <property type="term" value="F:DNA binding"/>
    <property type="evidence" value="ECO:0007669"/>
    <property type="project" value="UniProtKB-KW"/>
</dbReference>
<dbReference type="Gene3D" id="1.10.10.10">
    <property type="entry name" value="Winged helix-like DNA-binding domain superfamily/Winged helix DNA-binding domain"/>
    <property type="match status" value="1"/>
</dbReference>
<dbReference type="PANTHER" id="PTHR35807">
    <property type="entry name" value="TRANSCRIPTIONAL REGULATOR REDD-RELATED"/>
    <property type="match status" value="1"/>
</dbReference>
<dbReference type="InterPro" id="IPR005158">
    <property type="entry name" value="BTAD"/>
</dbReference>
<keyword evidence="2" id="KW-0805">Transcription regulation</keyword>
<feature type="domain" description="Response regulatory" evidence="6">
    <location>
        <begin position="3"/>
        <end position="117"/>
    </location>
</feature>
<keyword evidence="8" id="KW-1185">Reference proteome</keyword>
<dbReference type="RefSeq" id="WP_119150964.1">
    <property type="nucleotide sequence ID" value="NZ_JBHSOV010000027.1"/>
</dbReference>
<dbReference type="InterPro" id="IPR051677">
    <property type="entry name" value="AfsR-DnrI-RedD_regulator"/>
</dbReference>
<proteinExistence type="predicted"/>
<evidence type="ECO:0000256" key="3">
    <source>
        <dbReference type="ARBA" id="ARBA00023125"/>
    </source>
</evidence>
<sequence length="372" mass="42393">MFNVVIVEDEKPILELMKVVIGKNPLYNIVGAFSNPLEALAHLPALQPDVAFLDVEMPKLGGMELARKIGECCERTRIIFATAHKEYALEAFNVYAFDYILKPVTPAAVERIAARLTKLDRPISAPAAVKAARQVSLSCFGGFEVRNAQDELIHWPTRKTEELFAYFLCYSNQDVGKWRLADDLWPEMAEERAASNLYNTIYRLKKTVQSQEIGMDIVKTNDGYMLKTLHADYDLLEFQRAVSALKNEAEDIAELERLCSLYRGPLLEHKDYMWKIQLEAGYDKQYRKLALQLIRLYMSGEEWSKAERQIDICLTAYPLNEDMHGLLIDIYAASGRKERIAAHYVGFKAHYREELGIDPPAELSGKVAAYLN</sequence>
<dbReference type="SUPFAM" id="SSF48452">
    <property type="entry name" value="TPR-like"/>
    <property type="match status" value="1"/>
</dbReference>
<dbReference type="PANTHER" id="PTHR35807:SF2">
    <property type="entry name" value="TRANSCRIPTIONAL ACTIVATOR DOMAIN"/>
    <property type="match status" value="1"/>
</dbReference>
<reference evidence="7 8" key="1">
    <citation type="submission" date="2018-09" db="EMBL/GenBank/DDBJ databases">
        <title>Cohnella cavernae sp. nov., isolated from a karst cave.</title>
        <authorList>
            <person name="Zhu H."/>
        </authorList>
    </citation>
    <scope>NUCLEOTIDE SEQUENCE [LARGE SCALE GENOMIC DNA]</scope>
    <source>
        <strain evidence="7 8">K2E09-144</strain>
    </source>
</reference>
<evidence type="ECO:0000313" key="7">
    <source>
        <dbReference type="EMBL" id="RIE02937.1"/>
    </source>
</evidence>